<evidence type="ECO:0008006" key="4">
    <source>
        <dbReference type="Google" id="ProtNLM"/>
    </source>
</evidence>
<organism evidence="2 3">
    <name type="scientific">Scandinavium lactucae</name>
    <dbReference type="NCBI Taxonomy" id="3095028"/>
    <lineage>
        <taxon>Bacteria</taxon>
        <taxon>Pseudomonadati</taxon>
        <taxon>Pseudomonadota</taxon>
        <taxon>Gammaproteobacteria</taxon>
        <taxon>Enterobacterales</taxon>
        <taxon>Enterobacteriaceae</taxon>
        <taxon>Scandinavium</taxon>
    </lineage>
</organism>
<keyword evidence="3" id="KW-1185">Reference proteome</keyword>
<protein>
    <recommendedName>
        <fullName evidence="4">TraL protein</fullName>
    </recommendedName>
</protein>
<name>A0ABU4QSA9_9ENTR</name>
<feature type="signal peptide" evidence="1">
    <location>
        <begin position="1"/>
        <end position="20"/>
    </location>
</feature>
<reference evidence="2 3" key="1">
    <citation type="submission" date="2023-11" db="EMBL/GenBank/DDBJ databases">
        <title>Scandinavium wanjuensis sp. nov., isolated from lettuce South Korea.</title>
        <authorList>
            <person name="Park J."/>
            <person name="Park S."/>
            <person name="Oh K.K."/>
            <person name="Cho G.S."/>
            <person name="Franz C.M.A.P."/>
        </authorList>
    </citation>
    <scope>NUCLEOTIDE SEQUENCE [LARGE SCALE GENOMIC DNA]</scope>
    <source>
        <strain evidence="2 3">V105_6</strain>
    </source>
</reference>
<comment type="caution">
    <text evidence="2">The sequence shown here is derived from an EMBL/GenBank/DDBJ whole genome shotgun (WGS) entry which is preliminary data.</text>
</comment>
<dbReference type="RefSeq" id="WP_319786341.1">
    <property type="nucleotide sequence ID" value="NZ_JAWXRD010000031.1"/>
</dbReference>
<dbReference type="Proteomes" id="UP001275664">
    <property type="component" value="Unassembled WGS sequence"/>
</dbReference>
<proteinExistence type="predicted"/>
<keyword evidence="1" id="KW-0732">Signal</keyword>
<dbReference type="EMBL" id="JAWXRD010000031">
    <property type="protein sequence ID" value="MDX6041259.1"/>
    <property type="molecule type" value="Genomic_DNA"/>
</dbReference>
<feature type="chain" id="PRO_5046865812" description="TraL protein" evidence="1">
    <location>
        <begin position="21"/>
        <end position="147"/>
    </location>
</feature>
<evidence type="ECO:0000256" key="1">
    <source>
        <dbReference type="SAM" id="SignalP"/>
    </source>
</evidence>
<evidence type="ECO:0000313" key="3">
    <source>
        <dbReference type="Proteomes" id="UP001275664"/>
    </source>
</evidence>
<evidence type="ECO:0000313" key="2">
    <source>
        <dbReference type="EMBL" id="MDX6041259.1"/>
    </source>
</evidence>
<sequence length="147" mass="15378">MRKMLCTTLVFLACLPAAEAASCRAGTAAKAGSEAGYNRAKEAADAWSQRQDNVTSSLADCLGNISTTITAPTFPNLADVMNQIGQKICQAARDKISDYVPPTIDPWGDYAASIGISSYSTGTKTIPVSTQTSTTATDSGRSFISLN</sequence>
<accession>A0ABU4QSA9</accession>
<gene>
    <name evidence="2" type="ORF">SIK69_13785</name>
</gene>